<keyword evidence="3" id="KW-1185">Reference proteome</keyword>
<gene>
    <name evidence="2" type="ORF">H4W80_002059</name>
</gene>
<reference evidence="2 3" key="1">
    <citation type="submission" date="2020-10" db="EMBL/GenBank/DDBJ databases">
        <title>Sequencing the genomes of 1000 actinobacteria strains.</title>
        <authorList>
            <person name="Klenk H.-P."/>
        </authorList>
    </citation>
    <scope>NUCLEOTIDE SEQUENCE [LARGE SCALE GENOMIC DNA]</scope>
    <source>
        <strain evidence="2 3">DSM 43173</strain>
    </source>
</reference>
<name>A0ABR9LT17_9ACTN</name>
<dbReference type="Proteomes" id="UP000633509">
    <property type="component" value="Unassembled WGS sequence"/>
</dbReference>
<comment type="caution">
    <text evidence="2">The sequence shown here is derived from an EMBL/GenBank/DDBJ whole genome shotgun (WGS) entry which is preliminary data.</text>
</comment>
<organism evidence="2 3">
    <name type="scientific">Nonomuraea angiospora</name>
    <dbReference type="NCBI Taxonomy" id="46172"/>
    <lineage>
        <taxon>Bacteria</taxon>
        <taxon>Bacillati</taxon>
        <taxon>Actinomycetota</taxon>
        <taxon>Actinomycetes</taxon>
        <taxon>Streptosporangiales</taxon>
        <taxon>Streptosporangiaceae</taxon>
        <taxon>Nonomuraea</taxon>
    </lineage>
</organism>
<proteinExistence type="predicted"/>
<feature type="region of interest" description="Disordered" evidence="1">
    <location>
        <begin position="1"/>
        <end position="38"/>
    </location>
</feature>
<dbReference type="EMBL" id="JADBEK010000001">
    <property type="protein sequence ID" value="MBE1583801.1"/>
    <property type="molecule type" value="Genomic_DNA"/>
</dbReference>
<evidence type="ECO:0000313" key="3">
    <source>
        <dbReference type="Proteomes" id="UP000633509"/>
    </source>
</evidence>
<accession>A0ABR9LT17</accession>
<evidence type="ECO:0000313" key="2">
    <source>
        <dbReference type="EMBL" id="MBE1583801.1"/>
    </source>
</evidence>
<protein>
    <submittedName>
        <fullName evidence="2">Uncharacterized protein</fullName>
    </submittedName>
</protein>
<evidence type="ECO:0000256" key="1">
    <source>
        <dbReference type="SAM" id="MobiDB-lite"/>
    </source>
</evidence>
<sequence>MPTICSGGSGANSTFSSRWGRRARPPSPQTVMALPFIG</sequence>